<keyword evidence="2" id="KW-1185">Reference proteome</keyword>
<organism evidence="1 2">
    <name type="scientific">Trichoderma gamsii</name>
    <dbReference type="NCBI Taxonomy" id="398673"/>
    <lineage>
        <taxon>Eukaryota</taxon>
        <taxon>Fungi</taxon>
        <taxon>Dikarya</taxon>
        <taxon>Ascomycota</taxon>
        <taxon>Pezizomycotina</taxon>
        <taxon>Sordariomycetes</taxon>
        <taxon>Hypocreomycetidae</taxon>
        <taxon>Hypocreales</taxon>
        <taxon>Hypocreaceae</taxon>
        <taxon>Trichoderma</taxon>
    </lineage>
</organism>
<evidence type="ECO:0000313" key="1">
    <source>
        <dbReference type="EMBL" id="PON20992.1"/>
    </source>
</evidence>
<dbReference type="RefSeq" id="XP_024404524.1">
    <property type="nucleotide sequence ID" value="XM_024550735.1"/>
</dbReference>
<dbReference type="STRING" id="398673.A0A2P4Z9Q8"/>
<sequence>MSSSQQVPAKKQQDLQTTYSNFKNTLQQIASKIGDIEQEAEEHKCVFPFHLLSFHLFPSPILVLHVTTFGPRAFSPGLTSALFMAPIITPHCSPTYRYHTADLITILGWFLKPWSRLQKIESVSV</sequence>
<dbReference type="GeneID" id="29985826"/>
<proteinExistence type="predicted"/>
<accession>A0A2P4Z9Q8</accession>
<gene>
    <name evidence="1" type="ORF">TGAM01_v210172</name>
</gene>
<reference evidence="1 2" key="1">
    <citation type="journal article" date="2016" name="Genome Announc.">
        <title>Draft Whole-Genome Sequence of Trichoderma gamsii T6085, a Promising Biocontrol Agent of Fusarium Head Blight on Wheat.</title>
        <authorList>
            <person name="Baroncelli R."/>
            <person name="Zapparata A."/>
            <person name="Piaggeschi G."/>
            <person name="Sarrocco S."/>
            <person name="Vannacci G."/>
        </authorList>
    </citation>
    <scope>NUCLEOTIDE SEQUENCE [LARGE SCALE GENOMIC DNA]</scope>
    <source>
        <strain evidence="1 2">T6085</strain>
    </source>
</reference>
<dbReference type="EMBL" id="JPDN02000057">
    <property type="protein sequence ID" value="PON20992.1"/>
    <property type="molecule type" value="Genomic_DNA"/>
</dbReference>
<name>A0A2P4Z9Q8_9HYPO</name>
<comment type="caution">
    <text evidence="1">The sequence shown here is derived from an EMBL/GenBank/DDBJ whole genome shotgun (WGS) entry which is preliminary data.</text>
</comment>
<dbReference type="AlphaFoldDB" id="A0A2P4Z9Q8"/>
<protein>
    <submittedName>
        <fullName evidence="1">Prefoldin subunit 2</fullName>
    </submittedName>
</protein>
<dbReference type="Proteomes" id="UP000054821">
    <property type="component" value="Unassembled WGS sequence"/>
</dbReference>
<evidence type="ECO:0000313" key="2">
    <source>
        <dbReference type="Proteomes" id="UP000054821"/>
    </source>
</evidence>